<feature type="binding site" evidence="14">
    <location>
        <position position="499"/>
    </location>
    <ligand>
        <name>Zn(2+)</name>
        <dbReference type="ChEBI" id="CHEBI:29105"/>
        <note>catalytic</note>
    </ligand>
</feature>
<comment type="similarity">
    <text evidence="2 14">In the C-terminal section; belongs to the peptidase M41 family.</text>
</comment>
<feature type="active site" evidence="14">
    <location>
        <position position="422"/>
    </location>
</feature>
<keyword evidence="8 14" id="KW-0378">Hydrolase</keyword>
<protein>
    <recommendedName>
        <fullName evidence="14">ATP-dependent zinc metalloprotease FtsH</fullName>
        <ecNumber evidence="14">3.4.24.-</ecNumber>
    </recommendedName>
</protein>
<dbReference type="NCBIfam" id="NF008004">
    <property type="entry name" value="PRK10733.1"/>
    <property type="match status" value="1"/>
</dbReference>
<dbReference type="Pfam" id="PF00004">
    <property type="entry name" value="AAA"/>
    <property type="match status" value="1"/>
</dbReference>
<feature type="binding site" evidence="14">
    <location>
        <position position="425"/>
    </location>
    <ligand>
        <name>Zn(2+)</name>
        <dbReference type="ChEBI" id="CHEBI:29105"/>
        <note>catalytic</note>
    </ligand>
</feature>
<evidence type="ECO:0000256" key="7">
    <source>
        <dbReference type="ARBA" id="ARBA00022741"/>
    </source>
</evidence>
<reference evidence="19" key="1">
    <citation type="journal article" date="2019" name="Int. J. Syst. Evol. Microbiol.">
        <title>The Global Catalogue of Microorganisms (GCM) 10K type strain sequencing project: providing services to taxonomists for standard genome sequencing and annotation.</title>
        <authorList>
            <consortium name="The Broad Institute Genomics Platform"/>
            <consortium name="The Broad Institute Genome Sequencing Center for Infectious Disease"/>
            <person name="Wu L."/>
            <person name="Ma J."/>
        </authorList>
    </citation>
    <scope>NUCLEOTIDE SEQUENCE [LARGE SCALE GENOMIC DNA]</scope>
    <source>
        <strain evidence="19">CGMCC 1.10759</strain>
    </source>
</reference>
<dbReference type="InterPro" id="IPR011546">
    <property type="entry name" value="Pept_M41_FtsH_extracell"/>
</dbReference>
<evidence type="ECO:0000256" key="11">
    <source>
        <dbReference type="ARBA" id="ARBA00022989"/>
    </source>
</evidence>
<keyword evidence="11 14" id="KW-1133">Transmembrane helix</keyword>
<dbReference type="SUPFAM" id="SSF140990">
    <property type="entry name" value="FtsH protease domain-like"/>
    <property type="match status" value="1"/>
</dbReference>
<evidence type="ECO:0000256" key="4">
    <source>
        <dbReference type="ARBA" id="ARBA00022670"/>
    </source>
</evidence>
<dbReference type="InterPro" id="IPR027417">
    <property type="entry name" value="P-loop_NTPase"/>
</dbReference>
<feature type="transmembrane region" description="Helical" evidence="14">
    <location>
        <begin position="104"/>
        <end position="126"/>
    </location>
</feature>
<feature type="compositionally biased region" description="Basic and acidic residues" evidence="16">
    <location>
        <begin position="597"/>
        <end position="606"/>
    </location>
</feature>
<evidence type="ECO:0000256" key="15">
    <source>
        <dbReference type="RuleBase" id="RU003651"/>
    </source>
</evidence>
<dbReference type="Proteomes" id="UP001595904">
    <property type="component" value="Unassembled WGS sequence"/>
</dbReference>
<dbReference type="Pfam" id="PF17862">
    <property type="entry name" value="AAA_lid_3"/>
    <property type="match status" value="1"/>
</dbReference>
<keyword evidence="7 14" id="KW-0547">Nucleotide-binding</keyword>
<dbReference type="InterPro" id="IPR005936">
    <property type="entry name" value="FtsH"/>
</dbReference>
<keyword evidence="12 14" id="KW-0482">Metalloprotease</keyword>
<dbReference type="GO" id="GO:0008237">
    <property type="term" value="F:metallopeptidase activity"/>
    <property type="evidence" value="ECO:0007669"/>
    <property type="project" value="UniProtKB-KW"/>
</dbReference>
<dbReference type="PANTHER" id="PTHR23076">
    <property type="entry name" value="METALLOPROTEASE M41 FTSH"/>
    <property type="match status" value="1"/>
</dbReference>
<feature type="domain" description="AAA+ ATPase" evidence="17">
    <location>
        <begin position="191"/>
        <end position="330"/>
    </location>
</feature>
<feature type="binding site" evidence="14">
    <location>
        <position position="421"/>
    </location>
    <ligand>
        <name>Zn(2+)</name>
        <dbReference type="ChEBI" id="CHEBI:29105"/>
        <note>catalytic</note>
    </ligand>
</feature>
<keyword evidence="4 14" id="KW-0645">Protease</keyword>
<evidence type="ECO:0000256" key="2">
    <source>
        <dbReference type="ARBA" id="ARBA00010044"/>
    </source>
</evidence>
<dbReference type="EMBL" id="JBHSDU010000001">
    <property type="protein sequence ID" value="MFC4308231.1"/>
    <property type="molecule type" value="Genomic_DNA"/>
</dbReference>
<comment type="function">
    <text evidence="14">Acts as a processive, ATP-dependent zinc metallopeptidase for both cytoplasmic and membrane proteins. Plays a role in the quality control of integral membrane proteins.</text>
</comment>
<dbReference type="SMART" id="SM00382">
    <property type="entry name" value="AAA"/>
    <property type="match status" value="1"/>
</dbReference>
<name>A0ABV8SLK4_9GAMM</name>
<dbReference type="InterPro" id="IPR000642">
    <property type="entry name" value="Peptidase_M41"/>
</dbReference>
<dbReference type="InterPro" id="IPR003959">
    <property type="entry name" value="ATPase_AAA_core"/>
</dbReference>
<dbReference type="Gene3D" id="3.40.50.300">
    <property type="entry name" value="P-loop containing nucleotide triphosphate hydrolases"/>
    <property type="match status" value="1"/>
</dbReference>
<gene>
    <name evidence="14 18" type="primary">ftsH</name>
    <name evidence="18" type="ORF">ACFPN2_03975</name>
</gene>
<keyword evidence="19" id="KW-1185">Reference proteome</keyword>
<comment type="cofactor">
    <cofactor evidence="14">
        <name>Zn(2+)</name>
        <dbReference type="ChEBI" id="CHEBI:29105"/>
    </cofactor>
    <text evidence="14">Binds 1 zinc ion per subunit.</text>
</comment>
<dbReference type="Pfam" id="PF01434">
    <property type="entry name" value="Peptidase_M41"/>
    <property type="match status" value="1"/>
</dbReference>
<comment type="similarity">
    <text evidence="15">Belongs to the AAA ATPase family.</text>
</comment>
<keyword evidence="9 14" id="KW-0862">Zinc</keyword>
<dbReference type="CDD" id="cd19501">
    <property type="entry name" value="RecA-like_FtsH"/>
    <property type="match status" value="1"/>
</dbReference>
<comment type="subcellular location">
    <subcellularLocation>
        <location evidence="14">Cell membrane</location>
        <topology evidence="14">Multi-pass membrane protein</topology>
        <orientation evidence="14">Cytoplasmic side</orientation>
    </subcellularLocation>
    <subcellularLocation>
        <location evidence="1">Membrane</location>
    </subcellularLocation>
</comment>
<evidence type="ECO:0000256" key="14">
    <source>
        <dbReference type="HAMAP-Rule" id="MF_01458"/>
    </source>
</evidence>
<dbReference type="Gene3D" id="1.20.58.760">
    <property type="entry name" value="Peptidase M41"/>
    <property type="match status" value="1"/>
</dbReference>
<keyword evidence="13 14" id="KW-0472">Membrane</keyword>
<keyword evidence="3 14" id="KW-1003">Cell membrane</keyword>
<dbReference type="Gene3D" id="3.30.720.210">
    <property type="match status" value="1"/>
</dbReference>
<keyword evidence="6 14" id="KW-0479">Metal-binding</keyword>
<dbReference type="InterPro" id="IPR003960">
    <property type="entry name" value="ATPase_AAA_CS"/>
</dbReference>
<feature type="region of interest" description="Disordered" evidence="16">
    <location>
        <begin position="597"/>
        <end position="644"/>
    </location>
</feature>
<keyword evidence="10 14" id="KW-0067">ATP-binding</keyword>
<evidence type="ECO:0000313" key="19">
    <source>
        <dbReference type="Proteomes" id="UP001595904"/>
    </source>
</evidence>
<evidence type="ECO:0000256" key="3">
    <source>
        <dbReference type="ARBA" id="ARBA00022475"/>
    </source>
</evidence>
<dbReference type="PANTHER" id="PTHR23076:SF97">
    <property type="entry name" value="ATP-DEPENDENT ZINC METALLOPROTEASE YME1L1"/>
    <property type="match status" value="1"/>
</dbReference>
<keyword evidence="5 14" id="KW-0812">Transmembrane</keyword>
<dbReference type="HAMAP" id="MF_01458">
    <property type="entry name" value="FtsH"/>
    <property type="match status" value="1"/>
</dbReference>
<comment type="similarity">
    <text evidence="14">In the central section; belongs to the AAA ATPase family.</text>
</comment>
<comment type="subunit">
    <text evidence="14">Homohexamer.</text>
</comment>
<feature type="binding site" evidence="14">
    <location>
        <begin position="199"/>
        <end position="206"/>
    </location>
    <ligand>
        <name>ATP</name>
        <dbReference type="ChEBI" id="CHEBI:30616"/>
    </ligand>
</feature>
<evidence type="ECO:0000256" key="13">
    <source>
        <dbReference type="ARBA" id="ARBA00023136"/>
    </source>
</evidence>
<dbReference type="InterPro" id="IPR003593">
    <property type="entry name" value="AAA+_ATPase"/>
</dbReference>
<evidence type="ECO:0000259" key="17">
    <source>
        <dbReference type="SMART" id="SM00382"/>
    </source>
</evidence>
<dbReference type="RefSeq" id="WP_380595191.1">
    <property type="nucleotide sequence ID" value="NZ_JBHSDU010000001.1"/>
</dbReference>
<organism evidence="18 19">
    <name type="scientific">Steroidobacter flavus</name>
    <dbReference type="NCBI Taxonomy" id="1842136"/>
    <lineage>
        <taxon>Bacteria</taxon>
        <taxon>Pseudomonadati</taxon>
        <taxon>Pseudomonadota</taxon>
        <taxon>Gammaproteobacteria</taxon>
        <taxon>Steroidobacterales</taxon>
        <taxon>Steroidobacteraceae</taxon>
        <taxon>Steroidobacter</taxon>
    </lineage>
</organism>
<evidence type="ECO:0000256" key="12">
    <source>
        <dbReference type="ARBA" id="ARBA00023049"/>
    </source>
</evidence>
<sequence length="644" mass="70528">MNDLAKNIVLWIVIAVVVATVVSNFSARSGGVQEMPYSTFLQQVKDGGVAEVTLNKTTDVIRGVRANGEQFTVNNPETENSELIGTLIENNVKFSGAAPERQSFLMQLFISSFPILLLIAVWVYFMRQMQGGAGGRGAMSFGKSRARLLGEDQVQVTFADVAGVDEAKEEVVEIVEFLKDPGKFQRLGGKIPRGVLMVGSPGTGKTLLARAIAGEAKVPFFTISGSDFVEMFVGVGASRVRDMFDQAKKHAPCIIFIDEIDAVGRHRGAGLGGGHDEREQTLNQLLVEMDGFEGTEGVIVIAATNRPDVLDPALLRPGRFDRQVVVPLPDVRGREQILKVHMRKLPLAEDVKPQVIARGTPGFSGADLANLVNEAALFAARANRRTVTMDEFERAKDKIMMGAERRSMVMDEQEKKLTAYHEAGHAIIGLTVPEHDPVYKVTIIPRGRALGVTMFLPEADRYSTSKRRLESRISTLFGGRIAEEIIFGPESITTGASNDIERATEIARNMVTKWGLSNKLGPLTYSEDQGEVFLGRQVTQHKQVSDVTAHAIDEEVRYLIDTNYKRAKDILESNLDKLHKMSEALIKYETIDETQIKDIMEGRDPKPPAGWDDSGAPFGGNGSGKGREREKGSEAPIGKPASQH</sequence>
<dbReference type="SUPFAM" id="SSF52540">
    <property type="entry name" value="P-loop containing nucleoside triphosphate hydrolases"/>
    <property type="match status" value="1"/>
</dbReference>
<proteinExistence type="inferred from homology"/>
<dbReference type="InterPro" id="IPR037219">
    <property type="entry name" value="Peptidase_M41-like"/>
</dbReference>
<dbReference type="EC" id="3.4.24.-" evidence="14"/>
<dbReference type="Gene3D" id="1.10.8.60">
    <property type="match status" value="1"/>
</dbReference>
<dbReference type="PROSITE" id="PS00674">
    <property type="entry name" value="AAA"/>
    <property type="match status" value="1"/>
</dbReference>
<feature type="transmembrane region" description="Helical" evidence="14">
    <location>
        <begin position="7"/>
        <end position="27"/>
    </location>
</feature>
<evidence type="ECO:0000256" key="10">
    <source>
        <dbReference type="ARBA" id="ARBA00022840"/>
    </source>
</evidence>
<evidence type="ECO:0000256" key="5">
    <source>
        <dbReference type="ARBA" id="ARBA00022692"/>
    </source>
</evidence>
<accession>A0ABV8SLK4</accession>
<evidence type="ECO:0000256" key="16">
    <source>
        <dbReference type="SAM" id="MobiDB-lite"/>
    </source>
</evidence>
<dbReference type="Pfam" id="PF06480">
    <property type="entry name" value="FtsH_ext"/>
    <property type="match status" value="1"/>
</dbReference>
<evidence type="ECO:0000256" key="8">
    <source>
        <dbReference type="ARBA" id="ARBA00022801"/>
    </source>
</evidence>
<evidence type="ECO:0000313" key="18">
    <source>
        <dbReference type="EMBL" id="MFC4308231.1"/>
    </source>
</evidence>
<comment type="caution">
    <text evidence="18">The sequence shown here is derived from an EMBL/GenBank/DDBJ whole genome shotgun (WGS) entry which is preliminary data.</text>
</comment>
<evidence type="ECO:0000256" key="1">
    <source>
        <dbReference type="ARBA" id="ARBA00004370"/>
    </source>
</evidence>
<dbReference type="InterPro" id="IPR041569">
    <property type="entry name" value="AAA_lid_3"/>
</dbReference>
<evidence type="ECO:0000256" key="9">
    <source>
        <dbReference type="ARBA" id="ARBA00022833"/>
    </source>
</evidence>
<dbReference type="NCBIfam" id="TIGR01241">
    <property type="entry name" value="FtsH_fam"/>
    <property type="match status" value="1"/>
</dbReference>
<evidence type="ECO:0000256" key="6">
    <source>
        <dbReference type="ARBA" id="ARBA00022723"/>
    </source>
</evidence>